<name>A0A9W6Q1Q1_9ACTN</name>
<dbReference type="Proteomes" id="UP001165124">
    <property type="component" value="Unassembled WGS sequence"/>
</dbReference>
<organism evidence="2 3">
    <name type="scientific">Actinomadura rubrobrunea</name>
    <dbReference type="NCBI Taxonomy" id="115335"/>
    <lineage>
        <taxon>Bacteria</taxon>
        <taxon>Bacillati</taxon>
        <taxon>Actinomycetota</taxon>
        <taxon>Actinomycetes</taxon>
        <taxon>Streptosporangiales</taxon>
        <taxon>Thermomonosporaceae</taxon>
        <taxon>Actinomadura</taxon>
    </lineage>
</organism>
<accession>A0A9W6Q1Q1</accession>
<protein>
    <submittedName>
        <fullName evidence="2">Uncharacterized protein</fullName>
    </submittedName>
</protein>
<comment type="caution">
    <text evidence="2">The sequence shown here is derived from an EMBL/GenBank/DDBJ whole genome shotgun (WGS) entry which is preliminary data.</text>
</comment>
<gene>
    <name evidence="2" type="ORF">Arub01_51870</name>
</gene>
<feature type="region of interest" description="Disordered" evidence="1">
    <location>
        <begin position="40"/>
        <end position="65"/>
    </location>
</feature>
<feature type="compositionally biased region" description="Polar residues" evidence="1">
    <location>
        <begin position="53"/>
        <end position="62"/>
    </location>
</feature>
<dbReference type="EMBL" id="BSRZ01000018">
    <property type="protein sequence ID" value="GLW66943.1"/>
    <property type="molecule type" value="Genomic_DNA"/>
</dbReference>
<dbReference type="AlphaFoldDB" id="A0A9W6Q1Q1"/>
<evidence type="ECO:0000256" key="1">
    <source>
        <dbReference type="SAM" id="MobiDB-lite"/>
    </source>
</evidence>
<sequence>MPKGAGGGGGLRTPPNWPRRLDEVGAALFVLNGEDAFGPDLDINAPRRPSAAQGRTQAQSRRPSWRGRVVRALNSALSLMAVLKMSSAPWKIGYQPMSGAGPWLCGYGATRIR</sequence>
<proteinExistence type="predicted"/>
<evidence type="ECO:0000313" key="3">
    <source>
        <dbReference type="Proteomes" id="UP001165124"/>
    </source>
</evidence>
<reference evidence="2" key="1">
    <citation type="submission" date="2023-02" db="EMBL/GenBank/DDBJ databases">
        <title>Actinomadura rubrobrunea NBRC 14622.</title>
        <authorList>
            <person name="Ichikawa N."/>
            <person name="Sato H."/>
            <person name="Tonouchi N."/>
        </authorList>
    </citation>
    <scope>NUCLEOTIDE SEQUENCE</scope>
    <source>
        <strain evidence="2">NBRC 14622</strain>
    </source>
</reference>
<keyword evidence="3" id="KW-1185">Reference proteome</keyword>
<evidence type="ECO:0000313" key="2">
    <source>
        <dbReference type="EMBL" id="GLW66943.1"/>
    </source>
</evidence>